<evidence type="ECO:0000259" key="4">
    <source>
        <dbReference type="PROSITE" id="PS01124"/>
    </source>
</evidence>
<dbReference type="Pfam" id="PF12833">
    <property type="entry name" value="HTH_18"/>
    <property type="match status" value="1"/>
</dbReference>
<reference evidence="5 6" key="1">
    <citation type="submission" date="2021-01" db="EMBL/GenBank/DDBJ databases">
        <title>Genomic Encyclopedia of Type Strains, Phase IV (KMG-IV): sequencing the most valuable type-strain genomes for metagenomic binning, comparative biology and taxonomic classification.</title>
        <authorList>
            <person name="Goeker M."/>
        </authorList>
    </citation>
    <scope>NUCLEOTIDE SEQUENCE [LARGE SCALE GENOMIC DNA]</scope>
    <source>
        <strain evidence="5 6">DSM 21461</strain>
    </source>
</reference>
<evidence type="ECO:0000313" key="5">
    <source>
        <dbReference type="EMBL" id="MBM7551005.1"/>
    </source>
</evidence>
<keyword evidence="6" id="KW-1185">Reference proteome</keyword>
<keyword evidence="2" id="KW-0238">DNA-binding</keyword>
<dbReference type="PROSITE" id="PS00041">
    <property type="entry name" value="HTH_ARAC_FAMILY_1"/>
    <property type="match status" value="1"/>
</dbReference>
<evidence type="ECO:0000256" key="2">
    <source>
        <dbReference type="ARBA" id="ARBA00023125"/>
    </source>
</evidence>
<dbReference type="EMBL" id="JAFBDH010000013">
    <property type="protein sequence ID" value="MBM7551005.1"/>
    <property type="molecule type" value="Genomic_DNA"/>
</dbReference>
<comment type="caution">
    <text evidence="5">The sequence shown here is derived from an EMBL/GenBank/DDBJ whole genome shotgun (WGS) entry which is preliminary data.</text>
</comment>
<dbReference type="SMART" id="SM00342">
    <property type="entry name" value="HTH_ARAC"/>
    <property type="match status" value="1"/>
</dbReference>
<sequence length="404" mass="46949">MEENLLLYDIITKEYIYNLIYGDLSRAKLFQSTFNKYELDLNTNYILTVMYDDFWKVCKNRDNHYRYNLKGKLLQYTRELLSDYKTISTTLTGTDKIIIFLDCQGLDEDDAYNLSETVAEKIINNLKKSLSNTVSIGISSYCHSNKDLVRGYEESFSSLENIFNKGRGKILRPSANNISVDKNYKSQIDKKIYELLIKIGLQDKESSYQVIDEMLDEMIARNMTEDYIKSNVIRLLVEVINYFNRENSKSDLSIITVKAIETIVGANNIQDINRVIKKTVDLINSELESEDELELAMNNAKSYIEKYYMEDISLDQISLVAGYSKSHFSRSFKQYLGINFSKYLIKIRIYNAEKLITNSDKTIQDISLDVGFNDYSYFSKAFKDIYGISPKDYRDKISKDSQSV</sequence>
<dbReference type="InterPro" id="IPR009057">
    <property type="entry name" value="Homeodomain-like_sf"/>
</dbReference>
<dbReference type="InterPro" id="IPR020449">
    <property type="entry name" value="Tscrpt_reg_AraC-type_HTH"/>
</dbReference>
<dbReference type="PANTHER" id="PTHR43280:SF28">
    <property type="entry name" value="HTH-TYPE TRANSCRIPTIONAL ACTIVATOR RHAS"/>
    <property type="match status" value="1"/>
</dbReference>
<organism evidence="5 6">
    <name type="scientific">Peptoniphilus gorbachii</name>
    <dbReference type="NCBI Taxonomy" id="411567"/>
    <lineage>
        <taxon>Bacteria</taxon>
        <taxon>Bacillati</taxon>
        <taxon>Bacillota</taxon>
        <taxon>Tissierellia</taxon>
        <taxon>Tissierellales</taxon>
        <taxon>Peptoniphilaceae</taxon>
        <taxon>Peptoniphilus</taxon>
    </lineage>
</organism>
<dbReference type="SUPFAM" id="SSF46689">
    <property type="entry name" value="Homeodomain-like"/>
    <property type="match status" value="2"/>
</dbReference>
<proteinExistence type="predicted"/>
<protein>
    <submittedName>
        <fullName evidence="5">AraC-like DNA-binding protein</fullName>
    </submittedName>
</protein>
<dbReference type="InterPro" id="IPR018062">
    <property type="entry name" value="HTH_AraC-typ_CS"/>
</dbReference>
<evidence type="ECO:0000256" key="1">
    <source>
        <dbReference type="ARBA" id="ARBA00023015"/>
    </source>
</evidence>
<keyword evidence="1" id="KW-0805">Transcription regulation</keyword>
<dbReference type="PROSITE" id="PS01124">
    <property type="entry name" value="HTH_ARAC_FAMILY_2"/>
    <property type="match status" value="1"/>
</dbReference>
<gene>
    <name evidence="5" type="ORF">JOD41_001751</name>
</gene>
<evidence type="ECO:0000313" key="6">
    <source>
        <dbReference type="Proteomes" id="UP000720595"/>
    </source>
</evidence>
<dbReference type="Proteomes" id="UP000720595">
    <property type="component" value="Unassembled WGS sequence"/>
</dbReference>
<accession>A0ABS2MLX2</accession>
<feature type="domain" description="HTH araC/xylS-type" evidence="4">
    <location>
        <begin position="298"/>
        <end position="396"/>
    </location>
</feature>
<dbReference type="PRINTS" id="PR00032">
    <property type="entry name" value="HTHARAC"/>
</dbReference>
<evidence type="ECO:0000256" key="3">
    <source>
        <dbReference type="ARBA" id="ARBA00023163"/>
    </source>
</evidence>
<dbReference type="PANTHER" id="PTHR43280">
    <property type="entry name" value="ARAC-FAMILY TRANSCRIPTIONAL REGULATOR"/>
    <property type="match status" value="1"/>
</dbReference>
<keyword evidence="3" id="KW-0804">Transcription</keyword>
<name>A0ABS2MLX2_9FIRM</name>
<dbReference type="Gene3D" id="1.10.10.60">
    <property type="entry name" value="Homeodomain-like"/>
    <property type="match status" value="2"/>
</dbReference>
<dbReference type="RefSeq" id="WP_205052470.1">
    <property type="nucleotide sequence ID" value="NZ_JAFBDH010000013.1"/>
</dbReference>
<dbReference type="InterPro" id="IPR018060">
    <property type="entry name" value="HTH_AraC"/>
</dbReference>